<dbReference type="Pfam" id="PF17919">
    <property type="entry name" value="RT_RNaseH_2"/>
    <property type="match status" value="1"/>
</dbReference>
<dbReference type="Gene3D" id="3.10.10.10">
    <property type="entry name" value="HIV Type 1 Reverse Transcriptase, subunit A, domain 1"/>
    <property type="match status" value="1"/>
</dbReference>
<dbReference type="CDD" id="cd09274">
    <property type="entry name" value="RNase_HI_RT_Ty3"/>
    <property type="match status" value="1"/>
</dbReference>
<reference evidence="10" key="1">
    <citation type="submission" date="2017-02" db="UniProtKB">
        <authorList>
            <consortium name="WormBaseParasite"/>
        </authorList>
    </citation>
    <scope>IDENTIFICATION</scope>
</reference>
<sequence>MKRSWLAEQKARSWLAEQKAAKGFFPEEQHPTELQIIQPTSTWRFGDGPLLASFNSILHEALPKIVLFVNHTPILTLVDTGASINVISNRIFPTSANGTKLLLSQKAIIKLPIDNATYTITCYVSPKIDHDLILGRPGLEAIGDLKISWAKGAIQIGEHNLQLRNTYPLAFDEEVILEPSSHNILTPSIRHAPPSIEKEHVFPKFDPHIKGTNALITYQQVNPVFDNKINLLIDNCGNNPVRLPRNTILGHVALVEKINCHEIKITNEGYSDDEADIVERLPPYSKNKLPPELSIKDLRKLVRVDQQGLPDGDRSAFYKILWQYRECFYEFNSTPGQYTGPEKLQLQTIPHNIPKPIRHTRYTVEKENEIAKQVNDMLQNDMIEPSRTPYLSRINLIKKKNDEWRFVVDFRLINKLIQAQNHHIPRIDSILDKAAGKKFYTSLDLKNGFHQLTLDKSSRHLTGFPTHMGIFQYKKIPMGLVGSPDFFNHVMEKIFSTSNNFVYLDDILLTSNTASEHLLNIERALAKAVEVGLRFSLSKCSFFQTSLEYLGFIVSRNGIKPNPDKTRALYEKPIPTNEKELRAFLGAANYYRKFIPYYSNTAASLYDIINNFVWTSKHTEAFKALKRSILGAVTLAAPDPQEPYTIFTDASTQGLGAALVQNGRPIAFASRTLRKAETLYAPVQLEALGLVYALKQFNPYIYGKRTTVQTDQKSLLSLMTKKDVSNILDRYKTYIMGYDLDIKYVKGADNTVADYLSRQVYNINLTETIEDFSDVFPKVTGYLQYPFVLGNFFKYFLIALAHKEEEQESTCPSY</sequence>
<dbReference type="Pfam" id="PF00078">
    <property type="entry name" value="RVT_1"/>
    <property type="match status" value="1"/>
</dbReference>
<dbReference type="Gene3D" id="2.40.70.10">
    <property type="entry name" value="Acid Proteases"/>
    <property type="match status" value="1"/>
</dbReference>
<dbReference type="CDD" id="cd01647">
    <property type="entry name" value="RT_LTR"/>
    <property type="match status" value="1"/>
</dbReference>
<dbReference type="InterPro" id="IPR043128">
    <property type="entry name" value="Rev_trsase/Diguanyl_cyclase"/>
</dbReference>
<dbReference type="InterPro" id="IPR043502">
    <property type="entry name" value="DNA/RNA_pol_sf"/>
</dbReference>
<dbReference type="PANTHER" id="PTHR37984:SF5">
    <property type="entry name" value="PROTEIN NYNRIN-LIKE"/>
    <property type="match status" value="1"/>
</dbReference>
<dbReference type="PANTHER" id="PTHR37984">
    <property type="entry name" value="PROTEIN CBG26694"/>
    <property type="match status" value="1"/>
</dbReference>
<keyword evidence="3" id="KW-0548">Nucleotidyltransferase</keyword>
<dbReference type="InterPro" id="IPR000477">
    <property type="entry name" value="RT_dom"/>
</dbReference>
<dbReference type="FunFam" id="3.10.20.370:FF:000001">
    <property type="entry name" value="Retrovirus-related Pol polyprotein from transposon 17.6-like protein"/>
    <property type="match status" value="1"/>
</dbReference>
<evidence type="ECO:0000313" key="9">
    <source>
        <dbReference type="Proteomes" id="UP000046392"/>
    </source>
</evidence>
<keyword evidence="5" id="KW-0255">Endonuclease</keyword>
<accession>A0A0N5CAI3</accession>
<dbReference type="FunFam" id="3.30.70.270:FF:000020">
    <property type="entry name" value="Transposon Tf2-6 polyprotein-like Protein"/>
    <property type="match status" value="1"/>
</dbReference>
<evidence type="ECO:0000256" key="2">
    <source>
        <dbReference type="ARBA" id="ARBA00022679"/>
    </source>
</evidence>
<dbReference type="InterPro" id="IPR021109">
    <property type="entry name" value="Peptidase_aspartic_dom_sf"/>
</dbReference>
<dbReference type="SUPFAM" id="SSF50630">
    <property type="entry name" value="Acid proteases"/>
    <property type="match status" value="1"/>
</dbReference>
<evidence type="ECO:0000256" key="7">
    <source>
        <dbReference type="ARBA" id="ARBA00023268"/>
    </source>
</evidence>
<evidence type="ECO:0000259" key="8">
    <source>
        <dbReference type="PROSITE" id="PS50878"/>
    </source>
</evidence>
<organism evidence="9 10">
    <name type="scientific">Strongyloides papillosus</name>
    <name type="common">Intestinal threadworm</name>
    <dbReference type="NCBI Taxonomy" id="174720"/>
    <lineage>
        <taxon>Eukaryota</taxon>
        <taxon>Metazoa</taxon>
        <taxon>Ecdysozoa</taxon>
        <taxon>Nematoda</taxon>
        <taxon>Chromadorea</taxon>
        <taxon>Rhabditida</taxon>
        <taxon>Tylenchina</taxon>
        <taxon>Panagrolaimomorpha</taxon>
        <taxon>Strongyloidoidea</taxon>
        <taxon>Strongyloididae</taxon>
        <taxon>Strongyloides</taxon>
    </lineage>
</organism>
<evidence type="ECO:0000256" key="6">
    <source>
        <dbReference type="ARBA" id="ARBA00022918"/>
    </source>
</evidence>
<evidence type="ECO:0000256" key="4">
    <source>
        <dbReference type="ARBA" id="ARBA00022722"/>
    </source>
</evidence>
<feature type="domain" description="Reverse transcriptase" evidence="8">
    <location>
        <begin position="378"/>
        <end position="554"/>
    </location>
</feature>
<dbReference type="GO" id="GO:0003964">
    <property type="term" value="F:RNA-directed DNA polymerase activity"/>
    <property type="evidence" value="ECO:0007669"/>
    <property type="project" value="UniProtKB-KW"/>
</dbReference>
<dbReference type="EC" id="2.7.7.49" evidence="1"/>
<keyword evidence="7" id="KW-0511">Multifunctional enzyme</keyword>
<keyword evidence="4" id="KW-0540">Nuclease</keyword>
<evidence type="ECO:0000256" key="5">
    <source>
        <dbReference type="ARBA" id="ARBA00022759"/>
    </source>
</evidence>
<evidence type="ECO:0000256" key="3">
    <source>
        <dbReference type="ARBA" id="ARBA00022695"/>
    </source>
</evidence>
<dbReference type="Gene3D" id="3.30.70.270">
    <property type="match status" value="2"/>
</dbReference>
<keyword evidence="9" id="KW-1185">Reference proteome</keyword>
<evidence type="ECO:0000256" key="1">
    <source>
        <dbReference type="ARBA" id="ARBA00012493"/>
    </source>
</evidence>
<dbReference type="GO" id="GO:0004519">
    <property type="term" value="F:endonuclease activity"/>
    <property type="evidence" value="ECO:0007669"/>
    <property type="project" value="UniProtKB-KW"/>
</dbReference>
<dbReference type="STRING" id="174720.A0A0N5CAI3"/>
<dbReference type="InterPro" id="IPR041577">
    <property type="entry name" value="RT_RNaseH_2"/>
</dbReference>
<keyword evidence="5" id="KW-0378">Hydrolase</keyword>
<proteinExistence type="predicted"/>
<dbReference type="PROSITE" id="PS50878">
    <property type="entry name" value="RT_POL"/>
    <property type="match status" value="1"/>
</dbReference>
<dbReference type="InterPro" id="IPR050951">
    <property type="entry name" value="Retrovirus_Pol_polyprotein"/>
</dbReference>
<dbReference type="SUPFAM" id="SSF56672">
    <property type="entry name" value="DNA/RNA polymerases"/>
    <property type="match status" value="1"/>
</dbReference>
<dbReference type="WBParaSite" id="SPAL_0001490600.1">
    <property type="protein sequence ID" value="SPAL_0001490600.1"/>
    <property type="gene ID" value="SPAL_0001490600"/>
</dbReference>
<evidence type="ECO:0000313" key="10">
    <source>
        <dbReference type="WBParaSite" id="SPAL_0001490600.1"/>
    </source>
</evidence>
<name>A0A0N5CAI3_STREA</name>
<protein>
    <recommendedName>
        <fullName evidence="1">RNA-directed DNA polymerase</fullName>
        <ecNumber evidence="1">2.7.7.49</ecNumber>
    </recommendedName>
</protein>
<keyword evidence="6" id="KW-0695">RNA-directed DNA polymerase</keyword>
<dbReference type="Proteomes" id="UP000046392">
    <property type="component" value="Unplaced"/>
</dbReference>
<dbReference type="AlphaFoldDB" id="A0A0N5CAI3"/>
<dbReference type="CDD" id="cd00303">
    <property type="entry name" value="retropepsin_like"/>
    <property type="match status" value="1"/>
</dbReference>
<keyword evidence="2" id="KW-0808">Transferase</keyword>